<accession>A0ACC6PT31</accession>
<organism evidence="1 2">
    <name type="scientific">Streptomyces achmelvichensis</name>
    <dbReference type="NCBI Taxonomy" id="3134111"/>
    <lineage>
        <taxon>Bacteria</taxon>
        <taxon>Bacillati</taxon>
        <taxon>Actinomycetota</taxon>
        <taxon>Actinomycetes</taxon>
        <taxon>Kitasatosporales</taxon>
        <taxon>Streptomycetaceae</taxon>
        <taxon>Streptomyces</taxon>
    </lineage>
</organism>
<dbReference type="EMBL" id="JBBKAJ010000022">
    <property type="protein sequence ID" value="MEJ8634470.1"/>
    <property type="molecule type" value="Genomic_DNA"/>
</dbReference>
<name>A0ACC6PT31_9ACTN</name>
<reference evidence="1" key="1">
    <citation type="submission" date="2024-03" db="EMBL/GenBank/DDBJ databases">
        <title>Novel Streptomyces species of biotechnological and ecological value are a feature of Machair soil.</title>
        <authorList>
            <person name="Prole J.R."/>
            <person name="Goodfellow M."/>
            <person name="Allenby N."/>
            <person name="Ward A.C."/>
        </authorList>
    </citation>
    <scope>NUCLEOTIDE SEQUENCE</scope>
    <source>
        <strain evidence="1">MS2.AVA.5</strain>
    </source>
</reference>
<proteinExistence type="predicted"/>
<dbReference type="Proteomes" id="UP001377168">
    <property type="component" value="Unassembled WGS sequence"/>
</dbReference>
<gene>
    <name evidence="1" type="ORF">WKI67_13825</name>
</gene>
<sequence>MNTHHRTVAVVGAYGHTAAYVVAELRRRGLTPLLVGRDAARLDAAAKGRPGTVRVVSLDDPSSLDRALTGADAVINCAGPFAVTMLPVIDAALRAGIPYLDVAAEQAAILEAFRLRHRRAREAGVVVLPAMAFYGGLGDLLAGAAIGEWPDADEITVAIALDSWWPTAGTRRTARSNAGRKLAFTGGRLTAPEDPPRSYSWRFPEPVGVQRVVELSTADQVTISRHLRVPEIRVCINEAPLRDLSDPATPPPTAVDSHGRSAQTFVVDVVARRAGAGRRATASGRDIYAVSAPLVVEAATRIMDGRVDRTGVAAAGELFDAADFLRALDPAHLTFGAPDQADQPV</sequence>
<comment type="caution">
    <text evidence="1">The sequence shown here is derived from an EMBL/GenBank/DDBJ whole genome shotgun (WGS) entry which is preliminary data.</text>
</comment>
<keyword evidence="2" id="KW-1185">Reference proteome</keyword>
<protein>
    <submittedName>
        <fullName evidence="1">Saccharopine dehydrogenase NADP-binding domain-containing protein</fullName>
    </submittedName>
</protein>
<evidence type="ECO:0000313" key="1">
    <source>
        <dbReference type="EMBL" id="MEJ8634470.1"/>
    </source>
</evidence>
<evidence type="ECO:0000313" key="2">
    <source>
        <dbReference type="Proteomes" id="UP001377168"/>
    </source>
</evidence>